<accession>A0ABQ1EG70</accession>
<evidence type="ECO:0000313" key="3">
    <source>
        <dbReference type="Proteomes" id="UP000663802"/>
    </source>
</evidence>
<evidence type="ECO:0008006" key="4">
    <source>
        <dbReference type="Google" id="ProtNLM"/>
    </source>
</evidence>
<reference evidence="2 3" key="1">
    <citation type="journal article" date="2021" name="Int. J. Syst. Evol. Microbiol.">
        <title>Clostridium zeae sp. nov., isolated from corn silage.</title>
        <authorList>
            <person name="Kobayashi H."/>
            <person name="Tanizawa Y."/>
            <person name="Yagura M."/>
            <person name="Sakamoto M."/>
            <person name="Ohkuma M."/>
            <person name="Tohno M."/>
        </authorList>
    </citation>
    <scope>NUCLEOTIDE SEQUENCE [LARGE SCALE GENOMIC DNA]</scope>
    <source>
        <strain evidence="2 3">CSC2</strain>
    </source>
</reference>
<protein>
    <recommendedName>
        <fullName evidence="4">DUF4829 domain-containing protein</fullName>
    </recommendedName>
</protein>
<gene>
    <name evidence="2" type="ORF">CSC2_42580</name>
</gene>
<comment type="caution">
    <text evidence="2">The sequence shown here is derived from an EMBL/GenBank/DDBJ whole genome shotgun (WGS) entry which is preliminary data.</text>
</comment>
<name>A0ABQ1EG70_9CLOT</name>
<evidence type="ECO:0000256" key="1">
    <source>
        <dbReference type="SAM" id="Phobius"/>
    </source>
</evidence>
<proteinExistence type="predicted"/>
<dbReference type="RefSeq" id="WP_206872209.1">
    <property type="nucleotide sequence ID" value="NZ_BMBA01000007.1"/>
</dbReference>
<organism evidence="2 3">
    <name type="scientific">Clostridium zeae</name>
    <dbReference type="NCBI Taxonomy" id="2759022"/>
    <lineage>
        <taxon>Bacteria</taxon>
        <taxon>Bacillati</taxon>
        <taxon>Bacillota</taxon>
        <taxon>Clostridia</taxon>
        <taxon>Eubacteriales</taxon>
        <taxon>Clostridiaceae</taxon>
        <taxon>Clostridium</taxon>
    </lineage>
</organism>
<evidence type="ECO:0000313" key="2">
    <source>
        <dbReference type="EMBL" id="GFZ33732.1"/>
    </source>
</evidence>
<sequence length="126" mass="14615">MKKIIVFLGALVIIIMVIFYYSESNIVNMHTENQKNISNVAKDIREIAFDNLSQYQKDKVLGTWRDSKLTEVKLSLNMVMFSDESYIGKEVYLVDFPGKDKTMLHNNIIVFISMDNYKFIGYGLVD</sequence>
<keyword evidence="1" id="KW-0812">Transmembrane</keyword>
<feature type="transmembrane region" description="Helical" evidence="1">
    <location>
        <begin position="5"/>
        <end position="22"/>
    </location>
</feature>
<keyword evidence="1" id="KW-0472">Membrane</keyword>
<dbReference type="EMBL" id="BMBA01000007">
    <property type="protein sequence ID" value="GFZ33732.1"/>
    <property type="molecule type" value="Genomic_DNA"/>
</dbReference>
<keyword evidence="1" id="KW-1133">Transmembrane helix</keyword>
<dbReference type="Proteomes" id="UP000663802">
    <property type="component" value="Unassembled WGS sequence"/>
</dbReference>
<keyword evidence="3" id="KW-1185">Reference proteome</keyword>